<dbReference type="Gene3D" id="3.40.50.300">
    <property type="entry name" value="P-loop containing nucleotide triphosphate hydrolases"/>
    <property type="match status" value="1"/>
</dbReference>
<feature type="transmembrane region" description="Helical" evidence="8">
    <location>
        <begin position="65"/>
        <end position="86"/>
    </location>
</feature>
<keyword evidence="2 8" id="KW-0813">Transport</keyword>
<comment type="caution">
    <text evidence="11">The sequence shown here is derived from an EMBL/GenBank/DDBJ whole genome shotgun (WGS) entry which is preliminary data.</text>
</comment>
<dbReference type="EMBL" id="JAOQKE010000003">
    <property type="protein sequence ID" value="MCU6724580.1"/>
    <property type="molecule type" value="Genomic_DNA"/>
</dbReference>
<dbReference type="Gene3D" id="1.10.3720.10">
    <property type="entry name" value="MetI-like"/>
    <property type="match status" value="1"/>
</dbReference>
<proteinExistence type="inferred from homology"/>
<sequence>MMQNKRKKQSKMRWWAVAFWLLAWQILSMQIGQEILIVSPVATGKRLIWLICGIRFWKIILHSTIRIMGGFLLGIFAGSSAAVLAFRYKRIEELCYPMICVMKTTPVASVIILLLMWISSGNLSVCIVFLMTFPILYTNVLEGLQHLNPKLNEMAEVFELPVWVRLRWIGIPQLMPYIKAGCALGIGLAWKAGTAAEVIGISGGTIGEKLYQAKIYLETADLLAWTTMILVMSYLFEKLFLGMLDMAGERLKRIQISDSGKTDEVKNVPVKEQQDIILTHLSKSYGEHCVIQNLSRTFPRGQTTCIMAPSGAGKTTLLRLLMGLEVPNSGRITGMDGRKKSAVFQEQIFGEDLSVYANIRIVRKRKLFEPEKQEYEKIKTELEAVGLLDCMDQKVKELSFGMRQRVALVRAFYADWDVLFLDEPFRGLDRSTRELVMEYTKRKCSGKQVLFVTHDAEEKKLVIGK</sequence>
<dbReference type="PANTHER" id="PTHR42781">
    <property type="entry name" value="SPERMIDINE/PUTRESCINE IMPORT ATP-BINDING PROTEIN POTA"/>
    <property type="match status" value="1"/>
</dbReference>
<feature type="domain" description="ABC transmembrane type-1" evidence="10">
    <location>
        <begin position="60"/>
        <end position="240"/>
    </location>
</feature>
<dbReference type="InterPro" id="IPR003439">
    <property type="entry name" value="ABC_transporter-like_ATP-bd"/>
</dbReference>
<keyword evidence="5 11" id="KW-0067">ATP-binding</keyword>
<dbReference type="InterPro" id="IPR050093">
    <property type="entry name" value="ABC_SmlMolc_Importer"/>
</dbReference>
<dbReference type="PROSITE" id="PS50928">
    <property type="entry name" value="ABC_TM1"/>
    <property type="match status" value="1"/>
</dbReference>
<dbReference type="PROSITE" id="PS50893">
    <property type="entry name" value="ABC_TRANSPORTER_2"/>
    <property type="match status" value="1"/>
</dbReference>
<evidence type="ECO:0000256" key="7">
    <source>
        <dbReference type="ARBA" id="ARBA00023136"/>
    </source>
</evidence>
<dbReference type="GO" id="GO:0005524">
    <property type="term" value="F:ATP binding"/>
    <property type="evidence" value="ECO:0007669"/>
    <property type="project" value="UniProtKB-KW"/>
</dbReference>
<evidence type="ECO:0000256" key="1">
    <source>
        <dbReference type="ARBA" id="ARBA00004141"/>
    </source>
</evidence>
<evidence type="ECO:0000313" key="12">
    <source>
        <dbReference type="Proteomes" id="UP001652338"/>
    </source>
</evidence>
<organism evidence="11 12">
    <name type="scientific">Muricoprocola aceti</name>
    <dbReference type="NCBI Taxonomy" id="2981772"/>
    <lineage>
        <taxon>Bacteria</taxon>
        <taxon>Bacillati</taxon>
        <taxon>Bacillota</taxon>
        <taxon>Clostridia</taxon>
        <taxon>Lachnospirales</taxon>
        <taxon>Lachnospiraceae</taxon>
        <taxon>Muricoprocola</taxon>
    </lineage>
</organism>
<evidence type="ECO:0000259" key="10">
    <source>
        <dbReference type="PROSITE" id="PS50928"/>
    </source>
</evidence>
<dbReference type="SUPFAM" id="SSF161098">
    <property type="entry name" value="MetI-like"/>
    <property type="match status" value="1"/>
</dbReference>
<dbReference type="SMART" id="SM00382">
    <property type="entry name" value="AAA"/>
    <property type="match status" value="1"/>
</dbReference>
<protein>
    <submittedName>
        <fullName evidence="11">ATP-binding cassette domain-containing protein</fullName>
    </submittedName>
</protein>
<evidence type="ECO:0000313" key="11">
    <source>
        <dbReference type="EMBL" id="MCU6724580.1"/>
    </source>
</evidence>
<dbReference type="InterPro" id="IPR003593">
    <property type="entry name" value="AAA+_ATPase"/>
</dbReference>
<accession>A0ABT2SJX9</accession>
<reference evidence="11 12" key="1">
    <citation type="journal article" date="2021" name="ISME Commun">
        <title>Automated analysis of genomic sequences facilitates high-throughput and comprehensive description of bacteria.</title>
        <authorList>
            <person name="Hitch T.C.A."/>
        </authorList>
    </citation>
    <scope>NUCLEOTIDE SEQUENCE [LARGE SCALE GENOMIC DNA]</scope>
    <source>
        <strain evidence="11 12">Sanger_29</strain>
    </source>
</reference>
<dbReference type="InterPro" id="IPR035906">
    <property type="entry name" value="MetI-like_sf"/>
</dbReference>
<keyword evidence="3 8" id="KW-0812">Transmembrane</keyword>
<dbReference type="PROSITE" id="PS00211">
    <property type="entry name" value="ABC_TRANSPORTER_1"/>
    <property type="match status" value="1"/>
</dbReference>
<dbReference type="InterPro" id="IPR017871">
    <property type="entry name" value="ABC_transporter-like_CS"/>
</dbReference>
<dbReference type="SUPFAM" id="SSF52540">
    <property type="entry name" value="P-loop containing nucleoside triphosphate hydrolases"/>
    <property type="match status" value="1"/>
</dbReference>
<dbReference type="Pfam" id="PF00005">
    <property type="entry name" value="ABC_tran"/>
    <property type="match status" value="1"/>
</dbReference>
<dbReference type="InterPro" id="IPR000515">
    <property type="entry name" value="MetI-like"/>
</dbReference>
<feature type="transmembrane region" description="Helical" evidence="8">
    <location>
        <begin position="107"/>
        <end position="137"/>
    </location>
</feature>
<evidence type="ECO:0000256" key="2">
    <source>
        <dbReference type="ARBA" id="ARBA00022448"/>
    </source>
</evidence>
<dbReference type="InterPro" id="IPR027417">
    <property type="entry name" value="P-loop_NTPase"/>
</dbReference>
<comment type="similarity">
    <text evidence="8">Belongs to the binding-protein-dependent transport system permease family.</text>
</comment>
<keyword evidence="7 8" id="KW-0472">Membrane</keyword>
<evidence type="ECO:0000256" key="8">
    <source>
        <dbReference type="RuleBase" id="RU363032"/>
    </source>
</evidence>
<evidence type="ECO:0000259" key="9">
    <source>
        <dbReference type="PROSITE" id="PS50893"/>
    </source>
</evidence>
<dbReference type="PANTHER" id="PTHR42781:SF4">
    <property type="entry name" value="SPERMIDINE_PUTRESCINE IMPORT ATP-BINDING PROTEIN POTA"/>
    <property type="match status" value="1"/>
</dbReference>
<keyword evidence="12" id="KW-1185">Reference proteome</keyword>
<evidence type="ECO:0000256" key="5">
    <source>
        <dbReference type="ARBA" id="ARBA00022840"/>
    </source>
</evidence>
<comment type="subcellular location">
    <subcellularLocation>
        <location evidence="8">Cell membrane</location>
        <topology evidence="8">Multi-pass membrane protein</topology>
    </subcellularLocation>
    <subcellularLocation>
        <location evidence="1">Membrane</location>
        <topology evidence="1">Multi-pass membrane protein</topology>
    </subcellularLocation>
</comment>
<dbReference type="RefSeq" id="WP_262654025.1">
    <property type="nucleotide sequence ID" value="NZ_JAOQKE010000003.1"/>
</dbReference>
<dbReference type="Pfam" id="PF00528">
    <property type="entry name" value="BPD_transp_1"/>
    <property type="match status" value="1"/>
</dbReference>
<gene>
    <name evidence="11" type="ORF">OCV47_04255</name>
</gene>
<keyword evidence="6 8" id="KW-1133">Transmembrane helix</keyword>
<feature type="domain" description="ABC transporter" evidence="9">
    <location>
        <begin position="276"/>
        <end position="464"/>
    </location>
</feature>
<evidence type="ECO:0000256" key="4">
    <source>
        <dbReference type="ARBA" id="ARBA00022741"/>
    </source>
</evidence>
<dbReference type="CDD" id="cd06261">
    <property type="entry name" value="TM_PBP2"/>
    <property type="match status" value="1"/>
</dbReference>
<evidence type="ECO:0000256" key="3">
    <source>
        <dbReference type="ARBA" id="ARBA00022692"/>
    </source>
</evidence>
<keyword evidence="4" id="KW-0547">Nucleotide-binding</keyword>
<dbReference type="Proteomes" id="UP001652338">
    <property type="component" value="Unassembled WGS sequence"/>
</dbReference>
<evidence type="ECO:0000256" key="6">
    <source>
        <dbReference type="ARBA" id="ARBA00022989"/>
    </source>
</evidence>
<name>A0ABT2SJX9_9FIRM</name>